<dbReference type="SUPFAM" id="SSF52047">
    <property type="entry name" value="RNI-like"/>
    <property type="match status" value="1"/>
</dbReference>
<dbReference type="RefSeq" id="XP_009546318.1">
    <property type="nucleotide sequence ID" value="XM_009548023.1"/>
</dbReference>
<dbReference type="GeneID" id="20668441"/>
<evidence type="ECO:0008006" key="3">
    <source>
        <dbReference type="Google" id="ProtNLM"/>
    </source>
</evidence>
<accession>W4K9E3</accession>
<evidence type="ECO:0000313" key="2">
    <source>
        <dbReference type="Proteomes" id="UP000030671"/>
    </source>
</evidence>
<dbReference type="KEGG" id="hir:HETIRDRAFT_173379"/>
<evidence type="ECO:0000313" key="1">
    <source>
        <dbReference type="EMBL" id="ETW81701.1"/>
    </source>
</evidence>
<keyword evidence="2" id="KW-1185">Reference proteome</keyword>
<name>W4K9E3_HETIT</name>
<dbReference type="InParanoid" id="W4K9E3"/>
<organism evidence="1 2">
    <name type="scientific">Heterobasidion irregulare (strain TC 32-1)</name>
    <dbReference type="NCBI Taxonomy" id="747525"/>
    <lineage>
        <taxon>Eukaryota</taxon>
        <taxon>Fungi</taxon>
        <taxon>Dikarya</taxon>
        <taxon>Basidiomycota</taxon>
        <taxon>Agaricomycotina</taxon>
        <taxon>Agaricomycetes</taxon>
        <taxon>Russulales</taxon>
        <taxon>Bondarzewiaceae</taxon>
        <taxon>Heterobasidion</taxon>
        <taxon>Heterobasidion annosum species complex</taxon>
    </lineage>
</organism>
<protein>
    <recommendedName>
        <fullName evidence="3">F-box domain-containing protein</fullName>
    </recommendedName>
</protein>
<sequence length="488" mass="55054">MLEKQGAFSFRRRISTARLVVRRVAAYNSSEPTSNRTTALRAPYLWTNVVLCSIPWKKIMLERSKGALIHFDFSTDFGETCVTLHTSLRLAMENLHRMRGLTLWGPIVPLLSDSDTPAPTLRILTLIYHVPVIDGRLPDSFFAHISPGLQELCLNGLGISPHSPLFGNMFTGLTSLTLIPCRVEHGWTLVQLLTVLERTPSLISLTLDEVLSILPDDLSLHSAVALNPVNLPHLQSLRFEHHRLVDCANLMHHLEIPPSTTINLSTIVTSRIALTLPQPVLPRRNLMYNAPGVPLPLHKFQIMHDDYNPAIQTTIYFSCSPTGNQEGMFSLHLEPEGFELSASDVVTVCKDLWLEDVHSLYLSIGRKSFDYATVFALFPAVDKLSVRHSAWHDIVKALASGSADGSDAVQLLCPHLRYLEFYCTKLDWLSRSIDVDENFFEMLATVLEVRRACGMELDRLLIFGEEILCREVADLRMLRKRKILKEYI</sequence>
<dbReference type="AlphaFoldDB" id="W4K9E3"/>
<reference evidence="1 2" key="1">
    <citation type="journal article" date="2012" name="New Phytol.">
        <title>Insight into trade-off between wood decay and parasitism from the genome of a fungal forest pathogen.</title>
        <authorList>
            <person name="Olson A."/>
            <person name="Aerts A."/>
            <person name="Asiegbu F."/>
            <person name="Belbahri L."/>
            <person name="Bouzid O."/>
            <person name="Broberg A."/>
            <person name="Canback B."/>
            <person name="Coutinho P.M."/>
            <person name="Cullen D."/>
            <person name="Dalman K."/>
            <person name="Deflorio G."/>
            <person name="van Diepen L.T."/>
            <person name="Dunand C."/>
            <person name="Duplessis S."/>
            <person name="Durling M."/>
            <person name="Gonthier P."/>
            <person name="Grimwood J."/>
            <person name="Fossdal C.G."/>
            <person name="Hansson D."/>
            <person name="Henrissat B."/>
            <person name="Hietala A."/>
            <person name="Himmelstrand K."/>
            <person name="Hoffmeister D."/>
            <person name="Hogberg N."/>
            <person name="James T.Y."/>
            <person name="Karlsson M."/>
            <person name="Kohler A."/>
            <person name="Kues U."/>
            <person name="Lee Y.H."/>
            <person name="Lin Y.C."/>
            <person name="Lind M."/>
            <person name="Lindquist E."/>
            <person name="Lombard V."/>
            <person name="Lucas S."/>
            <person name="Lunden K."/>
            <person name="Morin E."/>
            <person name="Murat C."/>
            <person name="Park J."/>
            <person name="Raffaello T."/>
            <person name="Rouze P."/>
            <person name="Salamov A."/>
            <person name="Schmutz J."/>
            <person name="Solheim H."/>
            <person name="Stahlberg J."/>
            <person name="Velez H."/>
            <person name="de Vries R.P."/>
            <person name="Wiebenga A."/>
            <person name="Woodward S."/>
            <person name="Yakovlev I."/>
            <person name="Garbelotto M."/>
            <person name="Martin F."/>
            <person name="Grigoriev I.V."/>
            <person name="Stenlid J."/>
        </authorList>
    </citation>
    <scope>NUCLEOTIDE SEQUENCE [LARGE SCALE GENOMIC DNA]</scope>
    <source>
        <strain evidence="1 2">TC 32-1</strain>
    </source>
</reference>
<dbReference type="Proteomes" id="UP000030671">
    <property type="component" value="Unassembled WGS sequence"/>
</dbReference>
<dbReference type="HOGENOM" id="CLU_559040_0_0_1"/>
<proteinExistence type="predicted"/>
<dbReference type="EMBL" id="KI925458">
    <property type="protein sequence ID" value="ETW81701.1"/>
    <property type="molecule type" value="Genomic_DNA"/>
</dbReference>
<gene>
    <name evidence="1" type="ORF">HETIRDRAFT_173379</name>
</gene>